<keyword evidence="3" id="KW-0479">Metal-binding</keyword>
<keyword evidence="2 3" id="KW-0186">Copper</keyword>
<dbReference type="InterPro" id="IPR013766">
    <property type="entry name" value="Thioredoxin_domain"/>
</dbReference>
<evidence type="ECO:0000256" key="1">
    <source>
        <dbReference type="ARBA" id="ARBA00010996"/>
    </source>
</evidence>
<reference evidence="8 9" key="1">
    <citation type="submission" date="2015-09" db="EMBL/GenBank/DDBJ databases">
        <title>Draft genome sequence of Kouleothrix aurantiaca JCM 19913.</title>
        <authorList>
            <person name="Hemp J."/>
        </authorList>
    </citation>
    <scope>NUCLEOTIDE SEQUENCE [LARGE SCALE GENOMIC DNA]</scope>
    <source>
        <strain evidence="8 9">COM-B</strain>
    </source>
</reference>
<feature type="chain" id="PRO_5006156315" description="Thioredoxin domain-containing protein" evidence="6">
    <location>
        <begin position="18"/>
        <end position="200"/>
    </location>
</feature>
<keyword evidence="9" id="KW-1185">Reference proteome</keyword>
<dbReference type="PANTHER" id="PTHR12151">
    <property type="entry name" value="ELECTRON TRANSPORT PROTIN SCO1/SENC FAMILY MEMBER"/>
    <property type="match status" value="1"/>
</dbReference>
<evidence type="ECO:0000259" key="7">
    <source>
        <dbReference type="PROSITE" id="PS51352"/>
    </source>
</evidence>
<evidence type="ECO:0000313" key="9">
    <source>
        <dbReference type="Proteomes" id="UP000050509"/>
    </source>
</evidence>
<evidence type="ECO:0000256" key="2">
    <source>
        <dbReference type="ARBA" id="ARBA00023008"/>
    </source>
</evidence>
<dbReference type="InterPro" id="IPR003782">
    <property type="entry name" value="SCO1/SenC"/>
</dbReference>
<dbReference type="PATRIC" id="fig|186479.3.peg.913"/>
<evidence type="ECO:0000256" key="4">
    <source>
        <dbReference type="PIRSR" id="PIRSR603782-2"/>
    </source>
</evidence>
<comment type="similarity">
    <text evidence="1">Belongs to the SCO1/2 family.</text>
</comment>
<accession>A0A0P9DLF5</accession>
<feature type="binding site" evidence="3">
    <location>
        <position position="163"/>
    </location>
    <ligand>
        <name>Cu cation</name>
        <dbReference type="ChEBI" id="CHEBI:23378"/>
    </ligand>
</feature>
<feature type="binding site" evidence="3">
    <location>
        <position position="77"/>
    </location>
    <ligand>
        <name>Cu cation</name>
        <dbReference type="ChEBI" id="CHEBI:23378"/>
    </ligand>
</feature>
<protein>
    <recommendedName>
        <fullName evidence="7">Thioredoxin domain-containing protein</fullName>
    </recommendedName>
</protein>
<dbReference type="Gene3D" id="3.40.30.10">
    <property type="entry name" value="Glutaredoxin"/>
    <property type="match status" value="1"/>
</dbReference>
<gene>
    <name evidence="8" type="ORF">SE17_24710</name>
</gene>
<organism evidence="8 9">
    <name type="scientific">Kouleothrix aurantiaca</name>
    <dbReference type="NCBI Taxonomy" id="186479"/>
    <lineage>
        <taxon>Bacteria</taxon>
        <taxon>Bacillati</taxon>
        <taxon>Chloroflexota</taxon>
        <taxon>Chloroflexia</taxon>
        <taxon>Chloroflexales</taxon>
        <taxon>Roseiflexineae</taxon>
        <taxon>Roseiflexaceae</taxon>
        <taxon>Kouleothrix</taxon>
    </lineage>
</organism>
<feature type="disulfide bond" description="Redox-active" evidence="4">
    <location>
        <begin position="73"/>
        <end position="77"/>
    </location>
</feature>
<dbReference type="SUPFAM" id="SSF52833">
    <property type="entry name" value="Thioredoxin-like"/>
    <property type="match status" value="1"/>
</dbReference>
<dbReference type="GO" id="GO:0046872">
    <property type="term" value="F:metal ion binding"/>
    <property type="evidence" value="ECO:0007669"/>
    <property type="project" value="UniProtKB-KW"/>
</dbReference>
<feature type="domain" description="Thioredoxin" evidence="7">
    <location>
        <begin position="35"/>
        <end position="198"/>
    </location>
</feature>
<keyword evidence="6" id="KW-0732">Signal</keyword>
<evidence type="ECO:0000256" key="6">
    <source>
        <dbReference type="SAM" id="SignalP"/>
    </source>
</evidence>
<evidence type="ECO:0000313" key="8">
    <source>
        <dbReference type="EMBL" id="KPV50818.1"/>
    </source>
</evidence>
<dbReference type="EMBL" id="LJCR01001200">
    <property type="protein sequence ID" value="KPV50818.1"/>
    <property type="molecule type" value="Genomic_DNA"/>
</dbReference>
<evidence type="ECO:0000256" key="5">
    <source>
        <dbReference type="SAM" id="MobiDB-lite"/>
    </source>
</evidence>
<keyword evidence="4" id="KW-1015">Disulfide bond</keyword>
<feature type="signal peptide" evidence="6">
    <location>
        <begin position="1"/>
        <end position="17"/>
    </location>
</feature>
<dbReference type="AlphaFoldDB" id="A0A0P9DLF5"/>
<proteinExistence type="inferred from homology"/>
<dbReference type="Proteomes" id="UP000050509">
    <property type="component" value="Unassembled WGS sequence"/>
</dbReference>
<dbReference type="PANTHER" id="PTHR12151:SF25">
    <property type="entry name" value="LINALOOL DEHYDRATASE_ISOMERASE DOMAIN-CONTAINING PROTEIN"/>
    <property type="match status" value="1"/>
</dbReference>
<feature type="region of interest" description="Disordered" evidence="5">
    <location>
        <begin position="22"/>
        <end position="41"/>
    </location>
</feature>
<dbReference type="FunFam" id="3.40.30.10:FF:000013">
    <property type="entry name" value="Blast:Protein SCO1 homolog, mitochondrial"/>
    <property type="match status" value="1"/>
</dbReference>
<evidence type="ECO:0000256" key="3">
    <source>
        <dbReference type="PIRSR" id="PIRSR603782-1"/>
    </source>
</evidence>
<dbReference type="CDD" id="cd02968">
    <property type="entry name" value="SCO"/>
    <property type="match status" value="1"/>
</dbReference>
<comment type="caution">
    <text evidence="8">The sequence shown here is derived from an EMBL/GenBank/DDBJ whole genome shotgun (WGS) entry which is preliminary data.</text>
</comment>
<dbReference type="PROSITE" id="PS51352">
    <property type="entry name" value="THIOREDOXIN_2"/>
    <property type="match status" value="1"/>
</dbReference>
<sequence length="200" mass="21745">MLLVAAGVLAYSYFRPAAPAPATESAPAEQHGTPLDPPRQLSDFALPSQDGTPLHVSDLRGNYVMLFFGYTHCPDVCPTTLSDFVLVKRAMGAASSQVRFVFVSVDGERDTPAVLARFLKAFDPTFIGLQGDDTTLGRVSKEYGLYYKKEQVAGTSEPYLVTHSASAYLLDRQGRMRMVYGFGTPPKVIAADIGDMIARE</sequence>
<feature type="binding site" evidence="3">
    <location>
        <position position="73"/>
    </location>
    <ligand>
        <name>Cu cation</name>
        <dbReference type="ChEBI" id="CHEBI:23378"/>
    </ligand>
</feature>
<dbReference type="InterPro" id="IPR036249">
    <property type="entry name" value="Thioredoxin-like_sf"/>
</dbReference>
<name>A0A0P9DLF5_9CHLR</name>
<dbReference type="Pfam" id="PF02630">
    <property type="entry name" value="SCO1-SenC"/>
    <property type="match status" value="1"/>
</dbReference>